<dbReference type="SUPFAM" id="SSF56672">
    <property type="entry name" value="DNA/RNA polymerases"/>
    <property type="match status" value="1"/>
</dbReference>
<dbReference type="Gene3D" id="3.30.70.270">
    <property type="match status" value="1"/>
</dbReference>
<dbReference type="OrthoDB" id="166462at2759"/>
<feature type="region of interest" description="Disordered" evidence="1">
    <location>
        <begin position="459"/>
        <end position="481"/>
    </location>
</feature>
<dbReference type="CDD" id="cd01647">
    <property type="entry name" value="RT_LTR"/>
    <property type="match status" value="1"/>
</dbReference>
<proteinExistence type="predicted"/>
<protein>
    <recommendedName>
        <fullName evidence="2">Reverse transcriptase domain-containing protein</fullName>
    </recommendedName>
</protein>
<dbReference type="Pfam" id="PF07727">
    <property type="entry name" value="RVT_2"/>
    <property type="match status" value="1"/>
</dbReference>
<dbReference type="PANTHER" id="PTHR33064:SF37">
    <property type="entry name" value="RIBONUCLEASE H"/>
    <property type="match status" value="1"/>
</dbReference>
<evidence type="ECO:0000256" key="1">
    <source>
        <dbReference type="SAM" id="MobiDB-lite"/>
    </source>
</evidence>
<keyword evidence="4" id="KW-1185">Reference proteome</keyword>
<reference evidence="3 4" key="1">
    <citation type="journal article" date="2017" name="Genome Biol. Evol.">
        <title>Phytophthora megakarya and P. palmivora, closely related causal agents of cacao black pod rot, underwent increases in genome sizes and gene numbers by different mechanisms.</title>
        <authorList>
            <person name="Ali S.S."/>
            <person name="Shao J."/>
            <person name="Lary D.J."/>
            <person name="Kronmiller B."/>
            <person name="Shen D."/>
            <person name="Strem M.D."/>
            <person name="Amoako-Attah I."/>
            <person name="Akrofi A.Y."/>
            <person name="Begoude B.A."/>
            <person name="Ten Hoopen G.M."/>
            <person name="Coulibaly K."/>
            <person name="Kebe B.I."/>
            <person name="Melnick R.L."/>
            <person name="Guiltinan M.J."/>
            <person name="Tyler B.M."/>
            <person name="Meinhardt L.W."/>
            <person name="Bailey B.A."/>
        </authorList>
    </citation>
    <scope>NUCLEOTIDE SEQUENCE [LARGE SCALE GENOMIC DNA]</scope>
    <source>
        <strain evidence="4">sbr112.9</strain>
    </source>
</reference>
<dbReference type="EMBL" id="NCKW01015473">
    <property type="protein sequence ID" value="POM63012.1"/>
    <property type="molecule type" value="Genomic_DNA"/>
</dbReference>
<dbReference type="Proteomes" id="UP000237271">
    <property type="component" value="Unassembled WGS sequence"/>
</dbReference>
<dbReference type="InterPro" id="IPR043128">
    <property type="entry name" value="Rev_trsase/Diguanyl_cyclase"/>
</dbReference>
<name>A0A2P4XBT3_9STRA</name>
<dbReference type="InterPro" id="IPR043502">
    <property type="entry name" value="DNA/RNA_pol_sf"/>
</dbReference>
<comment type="caution">
    <text evidence="3">The sequence shown here is derived from an EMBL/GenBank/DDBJ whole genome shotgun (WGS) entry which is preliminary data.</text>
</comment>
<organism evidence="3 4">
    <name type="scientific">Phytophthora palmivora</name>
    <dbReference type="NCBI Taxonomy" id="4796"/>
    <lineage>
        <taxon>Eukaryota</taxon>
        <taxon>Sar</taxon>
        <taxon>Stramenopiles</taxon>
        <taxon>Oomycota</taxon>
        <taxon>Peronosporomycetes</taxon>
        <taxon>Peronosporales</taxon>
        <taxon>Peronosporaceae</taxon>
        <taxon>Phytophthora</taxon>
    </lineage>
</organism>
<gene>
    <name evidence="3" type="ORF">PHPALM_27762</name>
</gene>
<dbReference type="InterPro" id="IPR013103">
    <property type="entry name" value="RVT_2"/>
</dbReference>
<dbReference type="PANTHER" id="PTHR33064">
    <property type="entry name" value="POL PROTEIN"/>
    <property type="match status" value="1"/>
</dbReference>
<dbReference type="Pfam" id="PF00078">
    <property type="entry name" value="RVT_1"/>
    <property type="match status" value="1"/>
</dbReference>
<sequence length="528" mass="59570">MTAPIAGSVPNLAVVSSRVNGAKTIGKFDIFMGFWLLPLHEDSRATFSFQTNEGVFTPSRAPQGAIDSALHFQATVQEGFDDLINEHVLVYVDDVILFVSSHEEYLQLLQIVFKQLRELRLKMNWKKSVIYHEAVNWCGKIIDGNGVTHDLTRLESLVKLPFPQNAAELQHFLCAANWVRDSVVDYGRMRHAATVNVRWSCAEIAEYKMFLNRLASSATLAFPDDEATVCLTLDASDRGWAIVWYVVEQEVFPVVFAVSELDYLLQRRLGYHIYTDHANQLHIFCPDHEIKNPVRWKLHGQALKLSNTCDTTEHLKGIQNHWDDIASRWPVRKDIAIVTKVKAAQPSANLLRPLQDDSLEWPSNQVLQEVRARFRDSLAADFIEVDDLIFCDVDPAYLYGKLEEAIYMELPEGLQELLALMDTEGEGAVVCLVQQSLYGVKQASRVWNETIDAHLKTMGNTTASSGSRNGSMPKSATQEPDYTTVAHPISAVTAAPKFEDISHEALTQWTDLRLEYEEIMRARCESSG</sequence>
<dbReference type="AlphaFoldDB" id="A0A2P4XBT3"/>
<dbReference type="InterPro" id="IPR000477">
    <property type="entry name" value="RT_dom"/>
</dbReference>
<dbReference type="PROSITE" id="PS50878">
    <property type="entry name" value="RT_POL"/>
    <property type="match status" value="1"/>
</dbReference>
<dbReference type="Gene3D" id="3.10.10.10">
    <property type="entry name" value="HIV Type 1 Reverse Transcriptase, subunit A, domain 1"/>
    <property type="match status" value="1"/>
</dbReference>
<evidence type="ECO:0000313" key="4">
    <source>
        <dbReference type="Proteomes" id="UP000237271"/>
    </source>
</evidence>
<feature type="domain" description="Reverse transcriptase" evidence="2">
    <location>
        <begin position="1"/>
        <end position="142"/>
    </location>
</feature>
<evidence type="ECO:0000259" key="2">
    <source>
        <dbReference type="PROSITE" id="PS50878"/>
    </source>
</evidence>
<dbReference type="InterPro" id="IPR051320">
    <property type="entry name" value="Viral_Replic_Matur_Polypro"/>
</dbReference>
<accession>A0A2P4XBT3</accession>
<evidence type="ECO:0000313" key="3">
    <source>
        <dbReference type="EMBL" id="POM63012.1"/>
    </source>
</evidence>